<dbReference type="Pfam" id="PF08281">
    <property type="entry name" value="Sigma70_r4_2"/>
    <property type="match status" value="1"/>
</dbReference>
<dbReference type="SUPFAM" id="SSF88659">
    <property type="entry name" value="Sigma3 and sigma4 domains of RNA polymerase sigma factors"/>
    <property type="match status" value="1"/>
</dbReference>
<evidence type="ECO:0000256" key="3">
    <source>
        <dbReference type="ARBA" id="ARBA00023082"/>
    </source>
</evidence>
<evidence type="ECO:0000313" key="6">
    <source>
        <dbReference type="EMBL" id="MDN5217103.1"/>
    </source>
</evidence>
<comment type="similarity">
    <text evidence="1">Belongs to the sigma-70 factor family. ECF subfamily.</text>
</comment>
<dbReference type="NCBIfam" id="TIGR02937">
    <property type="entry name" value="sigma70-ECF"/>
    <property type="match status" value="1"/>
</dbReference>
<dbReference type="InterPro" id="IPR013324">
    <property type="entry name" value="RNA_pol_sigma_r3/r4-like"/>
</dbReference>
<dbReference type="PANTHER" id="PTHR43133:SF46">
    <property type="entry name" value="RNA POLYMERASE SIGMA-70 FACTOR ECF SUBFAMILY"/>
    <property type="match status" value="1"/>
</dbReference>
<dbReference type="EMBL" id="JAUJEB010000013">
    <property type="protein sequence ID" value="MDN5217103.1"/>
    <property type="molecule type" value="Genomic_DNA"/>
</dbReference>
<reference evidence="6" key="1">
    <citation type="submission" date="2023-06" db="EMBL/GenBank/DDBJ databases">
        <title>Genomic of Agaribacillus aureum.</title>
        <authorList>
            <person name="Wang G."/>
        </authorList>
    </citation>
    <scope>NUCLEOTIDE SEQUENCE</scope>
    <source>
        <strain evidence="6">BMA12</strain>
    </source>
</reference>
<dbReference type="PANTHER" id="PTHR43133">
    <property type="entry name" value="RNA POLYMERASE ECF-TYPE SIGMA FACTO"/>
    <property type="match status" value="1"/>
</dbReference>
<evidence type="ECO:0000256" key="1">
    <source>
        <dbReference type="ARBA" id="ARBA00010641"/>
    </source>
</evidence>
<name>A0ABT8LHU5_9BACT</name>
<dbReference type="Proteomes" id="UP001172083">
    <property type="component" value="Unassembled WGS sequence"/>
</dbReference>
<protein>
    <submittedName>
        <fullName evidence="6">Sigma-70 family RNA polymerase sigma factor</fullName>
    </submittedName>
</protein>
<dbReference type="InterPro" id="IPR014284">
    <property type="entry name" value="RNA_pol_sigma-70_dom"/>
</dbReference>
<proteinExistence type="inferred from homology"/>
<sequence>MSNPWTDLKNDKKSALIEIYQWYYAELYNYGMRISQDEEITRDCIHDLFIELWSNRFKISHIEEPKHYIFKMFRFITIDALKKRNPFINPNDSHLHGPVLSEEDMLIDKELSLERSNQLKLAMQRLSKRQKEIIYLRFYSGLSYNEISKITALKYQSIRNHFSNALKELRKILLKDTVV</sequence>
<evidence type="ECO:0000256" key="2">
    <source>
        <dbReference type="ARBA" id="ARBA00023015"/>
    </source>
</evidence>
<feature type="domain" description="RNA polymerase sigma factor 70 region 4 type 2" evidence="5">
    <location>
        <begin position="117"/>
        <end position="169"/>
    </location>
</feature>
<keyword evidence="7" id="KW-1185">Reference proteome</keyword>
<keyword evidence="2" id="KW-0805">Transcription regulation</keyword>
<dbReference type="Gene3D" id="1.10.1740.10">
    <property type="match status" value="1"/>
</dbReference>
<evidence type="ECO:0000313" key="7">
    <source>
        <dbReference type="Proteomes" id="UP001172083"/>
    </source>
</evidence>
<comment type="caution">
    <text evidence="6">The sequence shown here is derived from an EMBL/GenBank/DDBJ whole genome shotgun (WGS) entry which is preliminary data.</text>
</comment>
<accession>A0ABT8LHU5</accession>
<dbReference type="CDD" id="cd06171">
    <property type="entry name" value="Sigma70_r4"/>
    <property type="match status" value="1"/>
</dbReference>
<gene>
    <name evidence="6" type="ORF">QQ020_33840</name>
</gene>
<evidence type="ECO:0000256" key="4">
    <source>
        <dbReference type="ARBA" id="ARBA00023163"/>
    </source>
</evidence>
<dbReference type="InterPro" id="IPR013249">
    <property type="entry name" value="RNA_pol_sigma70_r4_t2"/>
</dbReference>
<dbReference type="RefSeq" id="WP_346762440.1">
    <property type="nucleotide sequence ID" value="NZ_JAUJEB010000013.1"/>
</dbReference>
<dbReference type="InterPro" id="IPR039425">
    <property type="entry name" value="RNA_pol_sigma-70-like"/>
</dbReference>
<organism evidence="6 7">
    <name type="scientific">Agaribacillus aureus</name>
    <dbReference type="NCBI Taxonomy" id="3051825"/>
    <lineage>
        <taxon>Bacteria</taxon>
        <taxon>Pseudomonadati</taxon>
        <taxon>Bacteroidota</taxon>
        <taxon>Cytophagia</taxon>
        <taxon>Cytophagales</taxon>
        <taxon>Splendidivirgaceae</taxon>
        <taxon>Agaribacillus</taxon>
    </lineage>
</organism>
<evidence type="ECO:0000259" key="5">
    <source>
        <dbReference type="Pfam" id="PF08281"/>
    </source>
</evidence>
<keyword evidence="4" id="KW-0804">Transcription</keyword>
<dbReference type="InterPro" id="IPR013325">
    <property type="entry name" value="RNA_pol_sigma_r2"/>
</dbReference>
<dbReference type="SUPFAM" id="SSF88946">
    <property type="entry name" value="Sigma2 domain of RNA polymerase sigma factors"/>
    <property type="match status" value="1"/>
</dbReference>
<dbReference type="InterPro" id="IPR036388">
    <property type="entry name" value="WH-like_DNA-bd_sf"/>
</dbReference>
<keyword evidence="3" id="KW-0731">Sigma factor</keyword>
<dbReference type="Gene3D" id="1.10.10.10">
    <property type="entry name" value="Winged helix-like DNA-binding domain superfamily/Winged helix DNA-binding domain"/>
    <property type="match status" value="1"/>
</dbReference>